<keyword evidence="1" id="KW-0378">Hydrolase</keyword>
<comment type="caution">
    <text evidence="1">The sequence shown here is derived from an EMBL/GenBank/DDBJ whole genome shotgun (WGS) entry which is preliminary data.</text>
</comment>
<keyword evidence="2" id="KW-1185">Reference proteome</keyword>
<sequence>KQISAVLDSLLRCAHWIVAGTVIGGEKKKSEKARLRKGLNILVATPGRLADHLNHTEALNVSNVRWLVLDEGDRLVELGFEHDIQKIVSALNLRMRARKSTDALSEKLPAKRTTILCSATMKMDVQKLGEISLKDAAHIQGDPADSKADAAKREQDTFSAPSQLKQSYAIVPAKLRLVTLVSVLKRAFIRKGAVTKVIVFISCADSVDFHFAAFTRAEDEPEANPDADNTSEQEKAKPTVRQLPTTLAELPTQAPSPVISAPSNPITAFRLHGSLQQAIRTSTLQAFTKSTAPSVLFCTDVASRGLDLPSVDLVVEYDPAFSRDEHLHRIGRTARAGREGRAMLFLQPGEEEGYVDVLKSGRRDGGGGIKREHAEDLLRKGFAPPKQTSGVIQPTGGREWEDAATQWQLGVERWALAHP</sequence>
<accession>A0ACC3CUE9</accession>
<organism evidence="1 2">
    <name type="scientific">Coniosporium uncinatum</name>
    <dbReference type="NCBI Taxonomy" id="93489"/>
    <lineage>
        <taxon>Eukaryota</taxon>
        <taxon>Fungi</taxon>
        <taxon>Dikarya</taxon>
        <taxon>Ascomycota</taxon>
        <taxon>Pezizomycotina</taxon>
        <taxon>Dothideomycetes</taxon>
        <taxon>Dothideomycetes incertae sedis</taxon>
        <taxon>Coniosporium</taxon>
    </lineage>
</organism>
<dbReference type="EMBL" id="JAWDJW010011234">
    <property type="protein sequence ID" value="KAK3044946.1"/>
    <property type="molecule type" value="Genomic_DNA"/>
</dbReference>
<proteinExistence type="predicted"/>
<feature type="non-terminal residue" evidence="1">
    <location>
        <position position="1"/>
    </location>
</feature>
<name>A0ACC3CUE9_9PEZI</name>
<dbReference type="Proteomes" id="UP001186974">
    <property type="component" value="Unassembled WGS sequence"/>
</dbReference>
<protein>
    <submittedName>
        <fullName evidence="1">ATP-dependent RNA helicase dbp7</fullName>
    </submittedName>
</protein>
<keyword evidence="1" id="KW-0067">ATP-binding</keyword>
<keyword evidence="1" id="KW-0347">Helicase</keyword>
<evidence type="ECO:0000313" key="1">
    <source>
        <dbReference type="EMBL" id="KAK3044946.1"/>
    </source>
</evidence>
<evidence type="ECO:0000313" key="2">
    <source>
        <dbReference type="Proteomes" id="UP001186974"/>
    </source>
</evidence>
<keyword evidence="1" id="KW-0547">Nucleotide-binding</keyword>
<gene>
    <name evidence="1" type="primary">DBP7</name>
    <name evidence="1" type="ORF">LTS18_014979</name>
</gene>
<feature type="non-terminal residue" evidence="1">
    <location>
        <position position="419"/>
    </location>
</feature>
<reference evidence="1" key="1">
    <citation type="submission" date="2024-09" db="EMBL/GenBank/DDBJ databases">
        <title>Black Yeasts Isolated from many extreme environments.</title>
        <authorList>
            <person name="Coleine C."/>
            <person name="Stajich J.E."/>
            <person name="Selbmann L."/>
        </authorList>
    </citation>
    <scope>NUCLEOTIDE SEQUENCE</scope>
    <source>
        <strain evidence="1">CCFEE 5737</strain>
    </source>
</reference>